<dbReference type="SUPFAM" id="SSF56935">
    <property type="entry name" value="Porins"/>
    <property type="match status" value="1"/>
</dbReference>
<dbReference type="SUPFAM" id="SSF49464">
    <property type="entry name" value="Carboxypeptidase regulatory domain-like"/>
    <property type="match status" value="2"/>
</dbReference>
<evidence type="ECO:0000256" key="2">
    <source>
        <dbReference type="SAM" id="SignalP"/>
    </source>
</evidence>
<dbReference type="Gene3D" id="2.170.130.10">
    <property type="entry name" value="TonB-dependent receptor, plug domain"/>
    <property type="match status" value="1"/>
</dbReference>
<dbReference type="OrthoDB" id="1079187at2"/>
<feature type="repeat" description="TPR" evidence="1">
    <location>
        <begin position="585"/>
        <end position="618"/>
    </location>
</feature>
<keyword evidence="1" id="KW-0802">TPR repeat</keyword>
<gene>
    <name evidence="3" type="ORF">SAMN06265376_101885</name>
</gene>
<dbReference type="InterPro" id="IPR008969">
    <property type="entry name" value="CarboxyPept-like_regulatory"/>
</dbReference>
<proteinExistence type="predicted"/>
<keyword evidence="3" id="KW-0675">Receptor</keyword>
<dbReference type="SUPFAM" id="SSF48452">
    <property type="entry name" value="TPR-like"/>
    <property type="match status" value="1"/>
</dbReference>
<dbReference type="InterPro" id="IPR037066">
    <property type="entry name" value="Plug_dom_sf"/>
</dbReference>
<protein>
    <submittedName>
        <fullName evidence="3">TonB-dependent Receptor Plug Domain</fullName>
    </submittedName>
</protein>
<feature type="signal peptide" evidence="2">
    <location>
        <begin position="1"/>
        <end position="22"/>
    </location>
</feature>
<accession>A0A238WB06</accession>
<dbReference type="EMBL" id="FZNY01000001">
    <property type="protein sequence ID" value="SNR43678.1"/>
    <property type="molecule type" value="Genomic_DNA"/>
</dbReference>
<evidence type="ECO:0000313" key="3">
    <source>
        <dbReference type="EMBL" id="SNR43678.1"/>
    </source>
</evidence>
<keyword evidence="2" id="KW-0732">Signal</keyword>
<dbReference type="Proteomes" id="UP000198379">
    <property type="component" value="Unassembled WGS sequence"/>
</dbReference>
<feature type="chain" id="PRO_5012873171" evidence="2">
    <location>
        <begin position="23"/>
        <end position="813"/>
    </location>
</feature>
<dbReference type="PROSITE" id="PS50005">
    <property type="entry name" value="TPR"/>
    <property type="match status" value="1"/>
</dbReference>
<sequence>MKINQKSIITLLVVLCTTIVGAQTVFRGAVVNAKTKQPIVNAKVGVSDQGIGEITDAKGRFNYRRYHEVLDDKSELIISAAGYETISLDAKAVRSLFNRSSTIQLEPSTKEAKKKTIKTVKLFWDTSEDMLGRDVDAELAYIQGFVDSYKNLKIEFIAFGYEILKEENIIVKDGDLSSLRSHINSLEYRGPSNYGILDTSRADAIIFSSNGDPNYGTLSVQQDTPVYAVSSITQKDAGAYMQKLAQYTSGEYVPTGEIKNISSTPQELNAEAVKNGITGTITDLKGPLRDVVITKKGSFDEVTTNAQGKFAIIAAVGDILVINKIGYFSKEVLVENKDIGTVEIISKSDELSEVVLEGNKRVDNTIETSNGRENKDKLGYTVSELNEEDFAAGATTLQQLIQGKVSGVSVEGGLYSGSEVVYRIRGGNQSITNDIPPIWVINGAVYQDVPNFLDVQQIASISVLKSVMANSRYGTIAAGGAFIIKTKDQVYRKTDKKKENTALVKGNDYADVAVQNIQDVTPGYILRMRKLPKPEDQFKLYQKISRTQSSPLEFYVDVAKHFDQVDKNLANKVREDLAYISRNNTKALRTLAYLYEVGGDAQKAAWVYERILKIAPSEAQSYRDLALIYQEKEVGKYNQALELYINMLGEQIKGVNFDGLEKPLQSELKHLVVLHKDKIDFERLPNEWLTTDFDLDIRMVIEWSDKTVPFEFQFVNPDKKFFKWAHTLEDSKERLEQELAQGFQTEEFIIDDAPKGEWLINVQYLGDAGDYVLPPFLKYTVYRNYGTSKQTKEVKVVKLFNQSDKVTLGKILL</sequence>
<dbReference type="Gene3D" id="1.25.40.10">
    <property type="entry name" value="Tetratricopeptide repeat domain"/>
    <property type="match status" value="1"/>
</dbReference>
<dbReference type="Gene3D" id="2.60.40.1120">
    <property type="entry name" value="Carboxypeptidase-like, regulatory domain"/>
    <property type="match status" value="1"/>
</dbReference>
<evidence type="ECO:0000313" key="4">
    <source>
        <dbReference type="Proteomes" id="UP000198379"/>
    </source>
</evidence>
<dbReference type="Pfam" id="PF13715">
    <property type="entry name" value="CarbopepD_reg_2"/>
    <property type="match status" value="1"/>
</dbReference>
<name>A0A238WB06_9FLAO</name>
<dbReference type="InterPro" id="IPR019734">
    <property type="entry name" value="TPR_rpt"/>
</dbReference>
<dbReference type="RefSeq" id="WP_089370196.1">
    <property type="nucleotide sequence ID" value="NZ_BMEP01000002.1"/>
</dbReference>
<dbReference type="InterPro" id="IPR011990">
    <property type="entry name" value="TPR-like_helical_dom_sf"/>
</dbReference>
<dbReference type="AlphaFoldDB" id="A0A238WB06"/>
<evidence type="ECO:0000256" key="1">
    <source>
        <dbReference type="PROSITE-ProRule" id="PRU00339"/>
    </source>
</evidence>
<organism evidence="3 4">
    <name type="scientific">Dokdonia pacifica</name>
    <dbReference type="NCBI Taxonomy" id="1627892"/>
    <lineage>
        <taxon>Bacteria</taxon>
        <taxon>Pseudomonadati</taxon>
        <taxon>Bacteroidota</taxon>
        <taxon>Flavobacteriia</taxon>
        <taxon>Flavobacteriales</taxon>
        <taxon>Flavobacteriaceae</taxon>
        <taxon>Dokdonia</taxon>
    </lineage>
</organism>
<keyword evidence="4" id="KW-1185">Reference proteome</keyword>
<reference evidence="3 4" key="1">
    <citation type="submission" date="2017-06" db="EMBL/GenBank/DDBJ databases">
        <authorList>
            <person name="Kim H.J."/>
            <person name="Triplett B.A."/>
        </authorList>
    </citation>
    <scope>NUCLEOTIDE SEQUENCE [LARGE SCALE GENOMIC DNA]</scope>
    <source>
        <strain evidence="3 4">DSM 25597</strain>
    </source>
</reference>